<evidence type="ECO:0000313" key="2">
    <source>
        <dbReference type="EMBL" id="KAH7114086.1"/>
    </source>
</evidence>
<evidence type="ECO:0000313" key="3">
    <source>
        <dbReference type="Proteomes" id="UP000738349"/>
    </source>
</evidence>
<dbReference type="SUPFAM" id="SSF50978">
    <property type="entry name" value="WD40 repeat-like"/>
    <property type="match status" value="1"/>
</dbReference>
<sequence>WISLLPEPEDEWDQCQQILEGHKDTLMSAVFSRDSTLIASASGDKTVRVW</sequence>
<feature type="non-terminal residue" evidence="2">
    <location>
        <position position="1"/>
    </location>
</feature>
<gene>
    <name evidence="2" type="ORF">EDB81DRAFT_611729</name>
</gene>
<dbReference type="Pfam" id="PF00400">
    <property type="entry name" value="WD40"/>
    <property type="match status" value="1"/>
</dbReference>
<evidence type="ECO:0000256" key="1">
    <source>
        <dbReference type="PROSITE-ProRule" id="PRU00221"/>
    </source>
</evidence>
<organism evidence="2 3">
    <name type="scientific">Dactylonectria macrodidyma</name>
    <dbReference type="NCBI Taxonomy" id="307937"/>
    <lineage>
        <taxon>Eukaryota</taxon>
        <taxon>Fungi</taxon>
        <taxon>Dikarya</taxon>
        <taxon>Ascomycota</taxon>
        <taxon>Pezizomycotina</taxon>
        <taxon>Sordariomycetes</taxon>
        <taxon>Hypocreomycetidae</taxon>
        <taxon>Hypocreales</taxon>
        <taxon>Nectriaceae</taxon>
        <taxon>Dactylonectria</taxon>
    </lineage>
</organism>
<dbReference type="AlphaFoldDB" id="A0A9P9D853"/>
<reference evidence="2" key="1">
    <citation type="journal article" date="2021" name="Nat. Commun.">
        <title>Genetic determinants of endophytism in the Arabidopsis root mycobiome.</title>
        <authorList>
            <person name="Mesny F."/>
            <person name="Miyauchi S."/>
            <person name="Thiergart T."/>
            <person name="Pickel B."/>
            <person name="Atanasova L."/>
            <person name="Karlsson M."/>
            <person name="Huettel B."/>
            <person name="Barry K.W."/>
            <person name="Haridas S."/>
            <person name="Chen C."/>
            <person name="Bauer D."/>
            <person name="Andreopoulos W."/>
            <person name="Pangilinan J."/>
            <person name="LaButti K."/>
            <person name="Riley R."/>
            <person name="Lipzen A."/>
            <person name="Clum A."/>
            <person name="Drula E."/>
            <person name="Henrissat B."/>
            <person name="Kohler A."/>
            <person name="Grigoriev I.V."/>
            <person name="Martin F.M."/>
            <person name="Hacquard S."/>
        </authorList>
    </citation>
    <scope>NUCLEOTIDE SEQUENCE</scope>
    <source>
        <strain evidence="2">MPI-CAGE-AT-0147</strain>
    </source>
</reference>
<dbReference type="InterPro" id="IPR015943">
    <property type="entry name" value="WD40/YVTN_repeat-like_dom_sf"/>
</dbReference>
<dbReference type="OrthoDB" id="5240432at2759"/>
<keyword evidence="3" id="KW-1185">Reference proteome</keyword>
<dbReference type="InterPro" id="IPR036322">
    <property type="entry name" value="WD40_repeat_dom_sf"/>
</dbReference>
<dbReference type="PROSITE" id="PS50082">
    <property type="entry name" value="WD_REPEATS_2"/>
    <property type="match status" value="1"/>
</dbReference>
<comment type="caution">
    <text evidence="2">The sequence shown here is derived from an EMBL/GenBank/DDBJ whole genome shotgun (WGS) entry which is preliminary data.</text>
</comment>
<proteinExistence type="predicted"/>
<keyword evidence="1" id="KW-0853">WD repeat</keyword>
<dbReference type="InterPro" id="IPR001680">
    <property type="entry name" value="WD40_rpt"/>
</dbReference>
<protein>
    <submittedName>
        <fullName evidence="2">Uncharacterized protein</fullName>
    </submittedName>
</protein>
<dbReference type="Gene3D" id="2.130.10.10">
    <property type="entry name" value="YVTN repeat-like/Quinoprotein amine dehydrogenase"/>
    <property type="match status" value="1"/>
</dbReference>
<dbReference type="PROSITE" id="PS50294">
    <property type="entry name" value="WD_REPEATS_REGION"/>
    <property type="match status" value="1"/>
</dbReference>
<dbReference type="Proteomes" id="UP000738349">
    <property type="component" value="Unassembled WGS sequence"/>
</dbReference>
<name>A0A9P9D853_9HYPO</name>
<feature type="repeat" description="WD" evidence="1">
    <location>
        <begin position="19"/>
        <end position="50"/>
    </location>
</feature>
<feature type="non-terminal residue" evidence="2">
    <location>
        <position position="50"/>
    </location>
</feature>
<dbReference type="EMBL" id="JAGMUV010000033">
    <property type="protein sequence ID" value="KAH7114086.1"/>
    <property type="molecule type" value="Genomic_DNA"/>
</dbReference>
<accession>A0A9P9D853</accession>